<evidence type="ECO:0000256" key="2">
    <source>
        <dbReference type="ARBA" id="ARBA00022771"/>
    </source>
</evidence>
<evidence type="ECO:0000313" key="6">
    <source>
        <dbReference type="EMBL" id="CAK9062139.1"/>
    </source>
</evidence>
<protein>
    <submittedName>
        <fullName evidence="6">SWI/SNF-related matrix-associated actin-dependent regulator of chromatin subfamily A member 3-like 3</fullName>
    </submittedName>
</protein>
<comment type="caution">
    <text evidence="6">The sequence shown here is derived from an EMBL/GenBank/DDBJ whole genome shotgun (WGS) entry which is preliminary data.</text>
</comment>
<evidence type="ECO:0000256" key="4">
    <source>
        <dbReference type="SAM" id="MobiDB-lite"/>
    </source>
</evidence>
<keyword evidence="2" id="KW-0863">Zinc-finger</keyword>
<feature type="transmembrane region" description="Helical" evidence="5">
    <location>
        <begin position="82"/>
        <end position="104"/>
    </location>
</feature>
<dbReference type="SUPFAM" id="SSF57850">
    <property type="entry name" value="RING/U-box"/>
    <property type="match status" value="1"/>
</dbReference>
<sequence>MDYEAVTQLRVGGSAWKRLVIDEPQDCPGAVWPSLQRVADDFRDEGGAQLSGSSVARPRANWIPSAVVLRPRESTDVGVANLAGFVLDSVLLLSFGAGMAFAAAQERDQLLLQMGWYSCVGTSLLPVEEHALADWEGTVQSRTKEKLEKLQKDGPSPRVKMDDEGATESQQGLRYQLAAGDAALAPDLSFLSVETVRVRACPGAAAEWNALLPSQSYQGSEFGPLTTVAERGAVLLQYEVADFAAACANAEAQGALAVIFAAQAGPERPFGYHHDRTPPGIPACMVNSAFAEQLFLAARPLVAEVTLLAQESPEDERDMEEGLVSAFIANDAVDTTLHRQLKALRGERERCERSLRFARQMRHLLERNEAHCPVCFATGKEAEAFAVLPDCFHILCRGCLEKQATLTWEKVITHQVSLVIEVFPL</sequence>
<accession>A0ABP0NIB5</accession>
<keyword evidence="7" id="KW-1185">Reference proteome</keyword>
<dbReference type="EMBL" id="CAXAMM010028080">
    <property type="protein sequence ID" value="CAK9062139.1"/>
    <property type="molecule type" value="Genomic_DNA"/>
</dbReference>
<organism evidence="6 7">
    <name type="scientific">Durusdinium trenchii</name>
    <dbReference type="NCBI Taxonomy" id="1381693"/>
    <lineage>
        <taxon>Eukaryota</taxon>
        <taxon>Sar</taxon>
        <taxon>Alveolata</taxon>
        <taxon>Dinophyceae</taxon>
        <taxon>Suessiales</taxon>
        <taxon>Symbiodiniaceae</taxon>
        <taxon>Durusdinium</taxon>
    </lineage>
</organism>
<dbReference type="InterPro" id="IPR017907">
    <property type="entry name" value="Znf_RING_CS"/>
</dbReference>
<evidence type="ECO:0000256" key="5">
    <source>
        <dbReference type="SAM" id="Phobius"/>
    </source>
</evidence>
<gene>
    <name evidence="6" type="ORF">SCF082_LOCUS32431</name>
</gene>
<feature type="region of interest" description="Disordered" evidence="4">
    <location>
        <begin position="147"/>
        <end position="166"/>
    </location>
</feature>
<evidence type="ECO:0000256" key="3">
    <source>
        <dbReference type="ARBA" id="ARBA00022833"/>
    </source>
</evidence>
<keyword evidence="3" id="KW-0862">Zinc</keyword>
<evidence type="ECO:0000256" key="1">
    <source>
        <dbReference type="ARBA" id="ARBA00022723"/>
    </source>
</evidence>
<reference evidence="6 7" key="1">
    <citation type="submission" date="2024-02" db="EMBL/GenBank/DDBJ databases">
        <authorList>
            <person name="Chen Y."/>
            <person name="Shah S."/>
            <person name="Dougan E. K."/>
            <person name="Thang M."/>
            <person name="Chan C."/>
        </authorList>
    </citation>
    <scope>NUCLEOTIDE SEQUENCE [LARGE SCALE GENOMIC DNA]</scope>
</reference>
<keyword evidence="5" id="KW-1133">Transmembrane helix</keyword>
<name>A0ABP0NIB5_9DINO</name>
<proteinExistence type="predicted"/>
<keyword evidence="5" id="KW-0812">Transmembrane</keyword>
<dbReference type="PROSITE" id="PS00518">
    <property type="entry name" value="ZF_RING_1"/>
    <property type="match status" value="1"/>
</dbReference>
<keyword evidence="1" id="KW-0479">Metal-binding</keyword>
<evidence type="ECO:0000313" key="7">
    <source>
        <dbReference type="Proteomes" id="UP001642464"/>
    </source>
</evidence>
<dbReference type="Proteomes" id="UP001642464">
    <property type="component" value="Unassembled WGS sequence"/>
</dbReference>
<keyword evidence="5" id="KW-0472">Membrane</keyword>